<evidence type="ECO:0000256" key="1">
    <source>
        <dbReference type="ARBA" id="ARBA00022676"/>
    </source>
</evidence>
<dbReference type="Proteomes" id="UP000262712">
    <property type="component" value="Chromosome"/>
</dbReference>
<dbReference type="Pfam" id="PF01075">
    <property type="entry name" value="Glyco_transf_9"/>
    <property type="match status" value="1"/>
</dbReference>
<keyword evidence="5" id="KW-1185">Reference proteome</keyword>
<gene>
    <name evidence="3" type="ORF">AMOL_1946</name>
    <name evidence="4" type="ORF">CPU12_04035</name>
</gene>
<dbReference type="PANTHER" id="PTHR30160">
    <property type="entry name" value="TETRAACYLDISACCHARIDE 4'-KINASE-RELATED"/>
    <property type="match status" value="1"/>
</dbReference>
<evidence type="ECO:0000313" key="6">
    <source>
        <dbReference type="Proteomes" id="UP000262712"/>
    </source>
</evidence>
<dbReference type="CDD" id="cd03789">
    <property type="entry name" value="GT9_LPS_heptosyltransferase"/>
    <property type="match status" value="1"/>
</dbReference>
<dbReference type="GO" id="GO:0009244">
    <property type="term" value="P:lipopolysaccharide core region biosynthetic process"/>
    <property type="evidence" value="ECO:0007669"/>
    <property type="project" value="TreeGrafter"/>
</dbReference>
<dbReference type="Gene3D" id="3.40.50.2000">
    <property type="entry name" value="Glycogen Phosphorylase B"/>
    <property type="match status" value="2"/>
</dbReference>
<reference evidence="3 6" key="2">
    <citation type="submission" date="2018-08" db="EMBL/GenBank/DDBJ databases">
        <title>Complete genome of the Arcobacter molluscorum type strain LMG 25693.</title>
        <authorList>
            <person name="Miller W.G."/>
            <person name="Yee E."/>
            <person name="Bono J.L."/>
        </authorList>
    </citation>
    <scope>NUCLEOTIDE SEQUENCE [LARGE SCALE GENOMIC DNA]</scope>
    <source>
        <strain evidence="3 6">CECT 7696</strain>
    </source>
</reference>
<dbReference type="KEGG" id="amol:AMOL_1946"/>
<dbReference type="SUPFAM" id="SSF53756">
    <property type="entry name" value="UDP-Glycosyltransferase/glycogen phosphorylase"/>
    <property type="match status" value="1"/>
</dbReference>
<protein>
    <submittedName>
        <fullName evidence="3">Heptosyltransferase</fullName>
    </submittedName>
</protein>
<dbReference type="GO" id="GO:0008713">
    <property type="term" value="F:ADP-heptose-lipopolysaccharide heptosyltransferase activity"/>
    <property type="evidence" value="ECO:0007669"/>
    <property type="project" value="TreeGrafter"/>
</dbReference>
<accession>A0A2G1DJS2</accession>
<evidence type="ECO:0000313" key="4">
    <source>
        <dbReference type="EMBL" id="PHO18739.1"/>
    </source>
</evidence>
<dbReference type="InterPro" id="IPR051199">
    <property type="entry name" value="LPS_LOS_Heptosyltrfase"/>
</dbReference>
<evidence type="ECO:0000313" key="5">
    <source>
        <dbReference type="Proteomes" id="UP000221222"/>
    </source>
</evidence>
<organism evidence="4 5">
    <name type="scientific">Malaciobacter molluscorum LMG 25693</name>
    <dbReference type="NCBI Taxonomy" id="870501"/>
    <lineage>
        <taxon>Bacteria</taxon>
        <taxon>Pseudomonadati</taxon>
        <taxon>Campylobacterota</taxon>
        <taxon>Epsilonproteobacteria</taxon>
        <taxon>Campylobacterales</taxon>
        <taxon>Arcobacteraceae</taxon>
        <taxon>Malaciobacter</taxon>
    </lineage>
</organism>
<dbReference type="InterPro" id="IPR002201">
    <property type="entry name" value="Glyco_trans_9"/>
</dbReference>
<reference evidence="4 5" key="1">
    <citation type="submission" date="2017-09" db="EMBL/GenBank/DDBJ databases">
        <title>Arcobacter canalis sp. nov., a new species isolated from a water canal contaminated with urban sewage.</title>
        <authorList>
            <person name="Perez-Cataluna A."/>
            <person name="Salas-Masso N."/>
            <person name="Figueras M.J."/>
        </authorList>
    </citation>
    <scope>NUCLEOTIDE SEQUENCE [LARGE SCALE GENOMIC DNA]</scope>
    <source>
        <strain evidence="4 5">F98-3</strain>
    </source>
</reference>
<dbReference type="EMBL" id="CP032098">
    <property type="protein sequence ID" value="AXX92906.1"/>
    <property type="molecule type" value="Genomic_DNA"/>
</dbReference>
<sequence length="359" mass="42086">MTLKQKIKNYLFKKIAQKKYDENIINIKINRILLIRDGGIGDAILSYPLIRELHKFYPDAKIDIYASLNNHFMYKYIPEVNNVYLKYKKRNWLKSWIEILKMKNNHYDLAIDDTVIRFHRTLYTMIINPKIILASSASSKRYGFDRSALSIYYKTYNVENEIPHIVDDRLRVLKLLNFTKYNNKMYFPLPKEKNIEIQNYIKKYKDYKLVGLNTDASHKDRTLNTKQIIDLCNLLKNEKIKIIPFCVPSKFEYFEKLIDENALTNVAIPFKTKSIYDAAEVLNELDLLITPDTSFVHIASGLNIPTIGLFWNDPIKYILCAPKAQNSIALTPKGTESNLQNINLNEIQENAFKILNIKK</sequence>
<evidence type="ECO:0000256" key="2">
    <source>
        <dbReference type="ARBA" id="ARBA00022679"/>
    </source>
</evidence>
<keyword evidence="1" id="KW-0328">Glycosyltransferase</keyword>
<dbReference type="RefSeq" id="WP_099341797.1">
    <property type="nucleotide sequence ID" value="NZ_CP032098.1"/>
</dbReference>
<dbReference type="Proteomes" id="UP000221222">
    <property type="component" value="Unassembled WGS sequence"/>
</dbReference>
<keyword evidence="2" id="KW-0808">Transferase</keyword>
<dbReference type="AlphaFoldDB" id="A0A2G1DJS2"/>
<proteinExistence type="predicted"/>
<name>A0A2G1DJS2_9BACT</name>
<evidence type="ECO:0000313" key="3">
    <source>
        <dbReference type="EMBL" id="AXX92906.1"/>
    </source>
</evidence>
<dbReference type="GO" id="GO:0005829">
    <property type="term" value="C:cytosol"/>
    <property type="evidence" value="ECO:0007669"/>
    <property type="project" value="TreeGrafter"/>
</dbReference>
<dbReference type="EMBL" id="NXFY01000004">
    <property type="protein sequence ID" value="PHO18739.1"/>
    <property type="molecule type" value="Genomic_DNA"/>
</dbReference>